<comment type="caution">
    <text evidence="1">The sequence shown here is derived from an EMBL/GenBank/DDBJ whole genome shotgun (WGS) entry which is preliminary data.</text>
</comment>
<keyword evidence="2" id="KW-1185">Reference proteome</keyword>
<reference evidence="1" key="1">
    <citation type="submission" date="2023-10" db="EMBL/GenBank/DDBJ databases">
        <authorList>
            <person name="Rodriguez Cubillos JULIANA M."/>
            <person name="De Vega J."/>
        </authorList>
    </citation>
    <scope>NUCLEOTIDE SEQUENCE</scope>
</reference>
<gene>
    <name evidence="1" type="ORF">MILVUS5_LOCUS41679</name>
</gene>
<protein>
    <submittedName>
        <fullName evidence="1">Uncharacterized protein</fullName>
    </submittedName>
</protein>
<dbReference type="Proteomes" id="UP001177021">
    <property type="component" value="Unassembled WGS sequence"/>
</dbReference>
<sequence length="96" mass="11266">MHWFEKKKHINFEISEVLCELEFTIKRMNISTTPDGIVMDLFSIKCTWYFLVLKRNLWIQSFYNVHFAAAREGILISDAYSAPHQMNSTSGDTDED</sequence>
<accession>A0ACB0MDZ7</accession>
<name>A0ACB0MDZ7_TRIPR</name>
<evidence type="ECO:0000313" key="1">
    <source>
        <dbReference type="EMBL" id="CAJ2679630.1"/>
    </source>
</evidence>
<organism evidence="1 2">
    <name type="scientific">Trifolium pratense</name>
    <name type="common">Red clover</name>
    <dbReference type="NCBI Taxonomy" id="57577"/>
    <lineage>
        <taxon>Eukaryota</taxon>
        <taxon>Viridiplantae</taxon>
        <taxon>Streptophyta</taxon>
        <taxon>Embryophyta</taxon>
        <taxon>Tracheophyta</taxon>
        <taxon>Spermatophyta</taxon>
        <taxon>Magnoliopsida</taxon>
        <taxon>eudicotyledons</taxon>
        <taxon>Gunneridae</taxon>
        <taxon>Pentapetalae</taxon>
        <taxon>rosids</taxon>
        <taxon>fabids</taxon>
        <taxon>Fabales</taxon>
        <taxon>Fabaceae</taxon>
        <taxon>Papilionoideae</taxon>
        <taxon>50 kb inversion clade</taxon>
        <taxon>NPAAA clade</taxon>
        <taxon>Hologalegina</taxon>
        <taxon>IRL clade</taxon>
        <taxon>Trifolieae</taxon>
        <taxon>Trifolium</taxon>
    </lineage>
</organism>
<proteinExistence type="predicted"/>
<evidence type="ECO:0000313" key="2">
    <source>
        <dbReference type="Proteomes" id="UP001177021"/>
    </source>
</evidence>
<dbReference type="EMBL" id="CASHSV030000823">
    <property type="protein sequence ID" value="CAJ2679630.1"/>
    <property type="molecule type" value="Genomic_DNA"/>
</dbReference>